<evidence type="ECO:0000313" key="7">
    <source>
        <dbReference type="EMBL" id="GAA4482257.1"/>
    </source>
</evidence>
<dbReference type="Proteomes" id="UP001500503">
    <property type="component" value="Unassembled WGS sequence"/>
</dbReference>
<dbReference type="InterPro" id="IPR030953">
    <property type="entry name" value="Glycosyl_450act"/>
</dbReference>
<feature type="domain" description="Erythromycin biosynthesis protein CIII-like C-terminal" evidence="5">
    <location>
        <begin position="279"/>
        <end position="423"/>
    </location>
</feature>
<evidence type="ECO:0000256" key="3">
    <source>
        <dbReference type="ARBA" id="ARBA00022679"/>
    </source>
</evidence>
<dbReference type="InterPro" id="IPR050426">
    <property type="entry name" value="Glycosyltransferase_28"/>
</dbReference>
<evidence type="ECO:0000256" key="2">
    <source>
        <dbReference type="ARBA" id="ARBA00022676"/>
    </source>
</evidence>
<accession>A0ABP8P8M3</accession>
<keyword evidence="8" id="KW-1185">Reference proteome</keyword>
<proteinExistence type="inferred from homology"/>
<gene>
    <name evidence="7" type="ORF">GCM10023191_002210</name>
</gene>
<dbReference type="PANTHER" id="PTHR48050">
    <property type="entry name" value="STEROL 3-BETA-GLUCOSYLTRANSFERASE"/>
    <property type="match status" value="1"/>
</dbReference>
<comment type="similarity">
    <text evidence="1">Belongs to the glycosyltransferase 28 family.</text>
</comment>
<evidence type="ECO:0000259" key="6">
    <source>
        <dbReference type="Pfam" id="PF21036"/>
    </source>
</evidence>
<dbReference type="InterPro" id="IPR048284">
    <property type="entry name" value="EryCIII-like_N"/>
</dbReference>
<keyword evidence="3" id="KW-0808">Transferase</keyword>
<sequence length="432" mass="47732">MRVLFVTFAAASHLQNMVTMAWALHTAGHDVRVASQPDLTDTITGTGLTAVPVGETHDLAQQVQEINENLDQEQVMDAEKAGEAGLDMNELRPEKLTWEYVSKVFGTMTPFVFQNCSPDSMIDDLVGFSRFWEPDLVIWDTFTFGGAVAARACGAAHARLITGLDLMANMHARFVEMLGRPPAAERHDPLREWLTRCLERHGATFDEEVVTGQWTIDSTPPSMRLPVDLHYVPVRFVPYNGRSVVPEWLRERPSRKRVCFTLGLSYRDMWGGGARLGDILSAVAALDVEVVAALSEEQRKTMSDLPDNVRVVDFVPLNAVLPTCSAIIHHGGVKTFGTAVSHAVPQVIVPEGQWDTAHLAQRVQDSGAGLRVGDARNIDPKEFGRRVARLLDEPSFAQAARHLRRETLGLPAPNDIVPLLEELTAEHRTGSR</sequence>
<dbReference type="PANTHER" id="PTHR48050:SF13">
    <property type="entry name" value="STEROL 3-BETA-GLUCOSYLTRANSFERASE UGT80A2"/>
    <property type="match status" value="1"/>
</dbReference>
<dbReference type="CDD" id="cd03784">
    <property type="entry name" value="GT1_Gtf-like"/>
    <property type="match status" value="1"/>
</dbReference>
<evidence type="ECO:0000259" key="5">
    <source>
        <dbReference type="Pfam" id="PF06722"/>
    </source>
</evidence>
<dbReference type="SUPFAM" id="SSF53756">
    <property type="entry name" value="UDP-Glycosyltransferase/glycogen phosphorylase"/>
    <property type="match status" value="1"/>
</dbReference>
<keyword evidence="4" id="KW-0045">Antibiotic biosynthesis</keyword>
<evidence type="ECO:0000256" key="4">
    <source>
        <dbReference type="ARBA" id="ARBA00023194"/>
    </source>
</evidence>
<organism evidence="7 8">
    <name type="scientific">Actinoallomurus oryzae</name>
    <dbReference type="NCBI Taxonomy" id="502180"/>
    <lineage>
        <taxon>Bacteria</taxon>
        <taxon>Bacillati</taxon>
        <taxon>Actinomycetota</taxon>
        <taxon>Actinomycetes</taxon>
        <taxon>Streptosporangiales</taxon>
        <taxon>Thermomonosporaceae</taxon>
        <taxon>Actinoallomurus</taxon>
    </lineage>
</organism>
<reference evidence="8" key="1">
    <citation type="journal article" date="2019" name="Int. J. Syst. Evol. Microbiol.">
        <title>The Global Catalogue of Microorganisms (GCM) 10K type strain sequencing project: providing services to taxonomists for standard genome sequencing and annotation.</title>
        <authorList>
            <consortium name="The Broad Institute Genomics Platform"/>
            <consortium name="The Broad Institute Genome Sequencing Center for Infectious Disease"/>
            <person name="Wu L."/>
            <person name="Ma J."/>
        </authorList>
    </citation>
    <scope>NUCLEOTIDE SEQUENCE [LARGE SCALE GENOMIC DNA]</scope>
    <source>
        <strain evidence="8">JCM 17933</strain>
    </source>
</reference>
<dbReference type="NCBIfam" id="TIGR04516">
    <property type="entry name" value="glycosyl_450act"/>
    <property type="match status" value="1"/>
</dbReference>
<dbReference type="Pfam" id="PF21036">
    <property type="entry name" value="EryCIII-like_N"/>
    <property type="match status" value="1"/>
</dbReference>
<dbReference type="EMBL" id="BAABHF010000007">
    <property type="protein sequence ID" value="GAA4482257.1"/>
    <property type="molecule type" value="Genomic_DNA"/>
</dbReference>
<evidence type="ECO:0000313" key="8">
    <source>
        <dbReference type="Proteomes" id="UP001500503"/>
    </source>
</evidence>
<comment type="caution">
    <text evidence="7">The sequence shown here is derived from an EMBL/GenBank/DDBJ whole genome shotgun (WGS) entry which is preliminary data.</text>
</comment>
<keyword evidence="2" id="KW-0328">Glycosyltransferase</keyword>
<dbReference type="Gene3D" id="3.40.50.2000">
    <property type="entry name" value="Glycogen Phosphorylase B"/>
    <property type="match status" value="2"/>
</dbReference>
<evidence type="ECO:0000256" key="1">
    <source>
        <dbReference type="ARBA" id="ARBA00006962"/>
    </source>
</evidence>
<name>A0ABP8P8M3_9ACTN</name>
<protein>
    <submittedName>
        <fullName evidence="7">DUF1205 domain-containing protein</fullName>
    </submittedName>
</protein>
<dbReference type="Pfam" id="PF06722">
    <property type="entry name" value="EryCIII-like_C"/>
    <property type="match status" value="1"/>
</dbReference>
<dbReference type="InterPro" id="IPR002213">
    <property type="entry name" value="UDP_glucos_trans"/>
</dbReference>
<feature type="domain" description="Erythromycin biosynthesis protein CIII-like N-terminal" evidence="6">
    <location>
        <begin position="22"/>
        <end position="263"/>
    </location>
</feature>
<dbReference type="InterPro" id="IPR010610">
    <property type="entry name" value="EryCIII-like_C"/>
</dbReference>